<feature type="non-terminal residue" evidence="4">
    <location>
        <position position="1"/>
    </location>
</feature>
<reference evidence="5" key="1">
    <citation type="submission" date="2016-06" db="EMBL/GenBank/DDBJ databases">
        <title>Parallel loss of symbiosis genes in relatives of nitrogen-fixing non-legume Parasponia.</title>
        <authorList>
            <person name="Van Velzen R."/>
            <person name="Holmer R."/>
            <person name="Bu F."/>
            <person name="Rutten L."/>
            <person name="Van Zeijl A."/>
            <person name="Liu W."/>
            <person name="Santuari L."/>
            <person name="Cao Q."/>
            <person name="Sharma T."/>
            <person name="Shen D."/>
            <person name="Roswanjaya Y."/>
            <person name="Wardhani T."/>
            <person name="Kalhor M.S."/>
            <person name="Jansen J."/>
            <person name="Van den Hoogen J."/>
            <person name="Gungor B."/>
            <person name="Hartog M."/>
            <person name="Hontelez J."/>
            <person name="Verver J."/>
            <person name="Yang W.-C."/>
            <person name="Schijlen E."/>
            <person name="Repin R."/>
            <person name="Schilthuizen M."/>
            <person name="Schranz E."/>
            <person name="Heidstra R."/>
            <person name="Miyata K."/>
            <person name="Fedorova E."/>
            <person name="Kohlen W."/>
            <person name="Bisseling T."/>
            <person name="Smit S."/>
            <person name="Geurts R."/>
        </authorList>
    </citation>
    <scope>NUCLEOTIDE SEQUENCE [LARGE SCALE GENOMIC DNA]</scope>
    <source>
        <strain evidence="5">cv. WU1-14</strain>
    </source>
</reference>
<dbReference type="InterPro" id="IPR020471">
    <property type="entry name" value="AKR"/>
</dbReference>
<comment type="caution">
    <text evidence="4">The sequence shown here is derived from an EMBL/GenBank/DDBJ whole genome shotgun (WGS) entry which is preliminary data.</text>
</comment>
<dbReference type="GO" id="GO:0034220">
    <property type="term" value="P:monoatomic ion transmembrane transport"/>
    <property type="evidence" value="ECO:0007669"/>
    <property type="project" value="UniProtKB-KW"/>
</dbReference>
<protein>
    <submittedName>
        <fullName evidence="4">Aldo/keto reductase/potassium channel subunit beta</fullName>
    </submittedName>
</protein>
<dbReference type="Gene3D" id="3.20.20.100">
    <property type="entry name" value="NADP-dependent oxidoreductase domain"/>
    <property type="match status" value="1"/>
</dbReference>
<dbReference type="EMBL" id="JXTB01000547">
    <property type="protein sequence ID" value="PON36974.1"/>
    <property type="molecule type" value="Genomic_DNA"/>
</dbReference>
<evidence type="ECO:0000256" key="1">
    <source>
        <dbReference type="ARBA" id="ARBA00022857"/>
    </source>
</evidence>
<keyword evidence="4" id="KW-0813">Transport</keyword>
<name>A0A2P5AKD1_PARAD</name>
<dbReference type="Proteomes" id="UP000237105">
    <property type="component" value="Unassembled WGS sequence"/>
</dbReference>
<dbReference type="SUPFAM" id="SSF51430">
    <property type="entry name" value="NAD(P)-linked oxidoreductase"/>
    <property type="match status" value="1"/>
</dbReference>
<feature type="transmembrane region" description="Helical" evidence="3">
    <location>
        <begin position="29"/>
        <end position="49"/>
    </location>
</feature>
<dbReference type="STRING" id="3476.A0A2P5AKD1"/>
<keyword evidence="3" id="KW-0472">Membrane</keyword>
<accession>A0A2P5AKD1</accession>
<dbReference type="AlphaFoldDB" id="A0A2P5AKD1"/>
<dbReference type="InterPro" id="IPR036812">
    <property type="entry name" value="NAD(P)_OxRdtase_dom_sf"/>
</dbReference>
<keyword evidence="4" id="KW-0407">Ion channel</keyword>
<sequence length="128" mass="15144">TPLEGAEANTEMFGSVLCLEVRYSFKNELVVTFIFQFTLLMTFVPPPFISGSCGKKYNRSVAHIVLLWEIQRNTVVIPKKSKLERSKENFQVFDFELYQRRHGYLIRTLDKRLRTHQPAKFWATDLYY</sequence>
<organism evidence="4 5">
    <name type="scientific">Parasponia andersonii</name>
    <name type="common">Sponia andersonii</name>
    <dbReference type="NCBI Taxonomy" id="3476"/>
    <lineage>
        <taxon>Eukaryota</taxon>
        <taxon>Viridiplantae</taxon>
        <taxon>Streptophyta</taxon>
        <taxon>Embryophyta</taxon>
        <taxon>Tracheophyta</taxon>
        <taxon>Spermatophyta</taxon>
        <taxon>Magnoliopsida</taxon>
        <taxon>eudicotyledons</taxon>
        <taxon>Gunneridae</taxon>
        <taxon>Pentapetalae</taxon>
        <taxon>rosids</taxon>
        <taxon>fabids</taxon>
        <taxon>Rosales</taxon>
        <taxon>Cannabaceae</taxon>
        <taxon>Parasponia</taxon>
    </lineage>
</organism>
<keyword evidence="2" id="KW-0560">Oxidoreductase</keyword>
<evidence type="ECO:0000313" key="5">
    <source>
        <dbReference type="Proteomes" id="UP000237105"/>
    </source>
</evidence>
<keyword evidence="4" id="KW-0406">Ion transport</keyword>
<evidence type="ECO:0000256" key="3">
    <source>
        <dbReference type="SAM" id="Phobius"/>
    </source>
</evidence>
<dbReference type="GO" id="GO:0016616">
    <property type="term" value="F:oxidoreductase activity, acting on the CH-OH group of donors, NAD or NADP as acceptor"/>
    <property type="evidence" value="ECO:0007669"/>
    <property type="project" value="UniProtKB-ARBA"/>
</dbReference>
<keyword evidence="3" id="KW-0812">Transmembrane</keyword>
<proteinExistence type="predicted"/>
<gene>
    <name evidence="4" type="ORF">PanWU01x14_324220</name>
</gene>
<keyword evidence="1" id="KW-0521">NADP</keyword>
<dbReference type="PANTHER" id="PTHR43827:SF3">
    <property type="entry name" value="NADP-DEPENDENT OXIDOREDUCTASE DOMAIN-CONTAINING PROTEIN"/>
    <property type="match status" value="1"/>
</dbReference>
<dbReference type="OrthoDB" id="416253at2759"/>
<keyword evidence="5" id="KW-1185">Reference proteome</keyword>
<dbReference type="PANTHER" id="PTHR43827">
    <property type="entry name" value="2,5-DIKETO-D-GLUCONIC ACID REDUCTASE"/>
    <property type="match status" value="1"/>
</dbReference>
<keyword evidence="3" id="KW-1133">Transmembrane helix</keyword>
<evidence type="ECO:0000313" key="4">
    <source>
        <dbReference type="EMBL" id="PON36974.1"/>
    </source>
</evidence>
<evidence type="ECO:0000256" key="2">
    <source>
        <dbReference type="ARBA" id="ARBA00023002"/>
    </source>
</evidence>